<dbReference type="Proteomes" id="UP000747542">
    <property type="component" value="Unassembled WGS sequence"/>
</dbReference>
<keyword evidence="3" id="KW-1185">Reference proteome</keyword>
<evidence type="ECO:0000313" key="2">
    <source>
        <dbReference type="EMBL" id="KAG7176084.1"/>
    </source>
</evidence>
<evidence type="ECO:0000313" key="3">
    <source>
        <dbReference type="Proteomes" id="UP000747542"/>
    </source>
</evidence>
<feature type="signal peptide" evidence="1">
    <location>
        <begin position="1"/>
        <end position="24"/>
    </location>
</feature>
<dbReference type="EMBL" id="JAHLQT010004419">
    <property type="protein sequence ID" value="KAG7176084.1"/>
    <property type="molecule type" value="Genomic_DNA"/>
</dbReference>
<sequence length="127" mass="14390">MKDYQVGVAVVGVLIVAMLGRAAGHPGSSLTHMDDDQGVKRGFWYKRAPLLHRDQHYDDDDDTDDYPTQQALWKHWASPDKRGFGSMMPAYLVHLYRPAQPLLNPAALFTSTRRNSERDKIDYSSQG</sequence>
<name>A0A8J5TIQ0_HOMAM</name>
<evidence type="ECO:0000256" key="1">
    <source>
        <dbReference type="SAM" id="SignalP"/>
    </source>
</evidence>
<keyword evidence="1" id="KW-0732">Signal</keyword>
<proteinExistence type="predicted"/>
<reference evidence="2" key="1">
    <citation type="journal article" date="2021" name="Sci. Adv.">
        <title>The American lobster genome reveals insights on longevity, neural, and immune adaptations.</title>
        <authorList>
            <person name="Polinski J.M."/>
            <person name="Zimin A.V."/>
            <person name="Clark K.F."/>
            <person name="Kohn A.B."/>
            <person name="Sadowski N."/>
            <person name="Timp W."/>
            <person name="Ptitsyn A."/>
            <person name="Khanna P."/>
            <person name="Romanova D.Y."/>
            <person name="Williams P."/>
            <person name="Greenwood S.J."/>
            <person name="Moroz L.L."/>
            <person name="Walt D.R."/>
            <person name="Bodnar A.G."/>
        </authorList>
    </citation>
    <scope>NUCLEOTIDE SEQUENCE</scope>
    <source>
        <strain evidence="2">GMGI-L3</strain>
    </source>
</reference>
<comment type="caution">
    <text evidence="2">The sequence shown here is derived from an EMBL/GenBank/DDBJ whole genome shotgun (WGS) entry which is preliminary data.</text>
</comment>
<dbReference type="AlphaFoldDB" id="A0A8J5TIQ0"/>
<organism evidence="2 3">
    <name type="scientific">Homarus americanus</name>
    <name type="common">American lobster</name>
    <dbReference type="NCBI Taxonomy" id="6706"/>
    <lineage>
        <taxon>Eukaryota</taxon>
        <taxon>Metazoa</taxon>
        <taxon>Ecdysozoa</taxon>
        <taxon>Arthropoda</taxon>
        <taxon>Crustacea</taxon>
        <taxon>Multicrustacea</taxon>
        <taxon>Malacostraca</taxon>
        <taxon>Eumalacostraca</taxon>
        <taxon>Eucarida</taxon>
        <taxon>Decapoda</taxon>
        <taxon>Pleocyemata</taxon>
        <taxon>Astacidea</taxon>
        <taxon>Nephropoidea</taxon>
        <taxon>Nephropidae</taxon>
        <taxon>Homarus</taxon>
    </lineage>
</organism>
<protein>
    <submittedName>
        <fullName evidence="2">Uncharacterized protein</fullName>
    </submittedName>
</protein>
<dbReference type="OrthoDB" id="6334181at2759"/>
<accession>A0A8J5TIQ0</accession>
<feature type="chain" id="PRO_5035236524" evidence="1">
    <location>
        <begin position="25"/>
        <end position="127"/>
    </location>
</feature>
<gene>
    <name evidence="2" type="ORF">Hamer_G017059</name>
</gene>